<evidence type="ECO:0000256" key="1">
    <source>
        <dbReference type="ARBA" id="ARBA00004371"/>
    </source>
</evidence>
<dbReference type="HOGENOM" id="CLU_050129_1_0_1"/>
<keyword evidence="4" id="KW-0378">Hydrolase</keyword>
<dbReference type="OMA" id="PHHIPLY"/>
<accession>T1IJS0</accession>
<organism evidence="10 11">
    <name type="scientific">Strigamia maritima</name>
    <name type="common">European centipede</name>
    <name type="synonym">Geophilus maritimus</name>
    <dbReference type="NCBI Taxonomy" id="126957"/>
    <lineage>
        <taxon>Eukaryota</taxon>
        <taxon>Metazoa</taxon>
        <taxon>Ecdysozoa</taxon>
        <taxon>Arthropoda</taxon>
        <taxon>Myriapoda</taxon>
        <taxon>Chilopoda</taxon>
        <taxon>Pleurostigmophora</taxon>
        <taxon>Geophilomorpha</taxon>
        <taxon>Linotaeniidae</taxon>
        <taxon>Strigamia</taxon>
    </lineage>
</organism>
<evidence type="ECO:0000256" key="7">
    <source>
        <dbReference type="ARBA" id="ARBA00038848"/>
    </source>
</evidence>
<dbReference type="PANTHER" id="PTHR11247:SF27">
    <property type="entry name" value="LYSOSOMAL THIOESTERASE PPT2"/>
    <property type="match status" value="1"/>
</dbReference>
<dbReference type="Pfam" id="PF02089">
    <property type="entry name" value="Palm_thioest"/>
    <property type="match status" value="1"/>
</dbReference>
<keyword evidence="3" id="KW-0732">Signal</keyword>
<dbReference type="PANTHER" id="PTHR11247">
    <property type="entry name" value="PALMITOYL-PROTEIN THIOESTERASE/DOLICHYLDIPHOSPHATASE 1"/>
    <property type="match status" value="1"/>
</dbReference>
<dbReference type="STRING" id="126957.T1IJS0"/>
<evidence type="ECO:0000313" key="11">
    <source>
        <dbReference type="Proteomes" id="UP000014500"/>
    </source>
</evidence>
<evidence type="ECO:0000256" key="9">
    <source>
        <dbReference type="ARBA" id="ARBA00093353"/>
    </source>
</evidence>
<keyword evidence="6" id="KW-0458">Lysosome</keyword>
<evidence type="ECO:0000256" key="2">
    <source>
        <dbReference type="ARBA" id="ARBA00010758"/>
    </source>
</evidence>
<evidence type="ECO:0000256" key="8">
    <source>
        <dbReference type="ARBA" id="ARBA00093223"/>
    </source>
</evidence>
<dbReference type="AlphaFoldDB" id="T1IJS0"/>
<dbReference type="eggNOG" id="KOG2541">
    <property type="taxonomic scope" value="Eukaryota"/>
</dbReference>
<dbReference type="InterPro" id="IPR029058">
    <property type="entry name" value="AB_hydrolase_fold"/>
</dbReference>
<name>T1IJS0_STRMM</name>
<dbReference type="GO" id="GO:0005764">
    <property type="term" value="C:lysosome"/>
    <property type="evidence" value="ECO:0007669"/>
    <property type="project" value="UniProtKB-SubCell"/>
</dbReference>
<keyword evidence="11" id="KW-1185">Reference proteome</keyword>
<comment type="catalytic activity">
    <reaction evidence="8">
        <text>S-hexadecanoyl-N-acetylcysteamine + H2O = N-acetylcysteamine + hexadecanoate + H(+)</text>
        <dbReference type="Rhea" id="RHEA:84099"/>
        <dbReference type="ChEBI" id="CHEBI:7896"/>
        <dbReference type="ChEBI" id="CHEBI:15377"/>
        <dbReference type="ChEBI" id="CHEBI:15378"/>
        <dbReference type="ChEBI" id="CHEBI:74410"/>
        <dbReference type="ChEBI" id="CHEBI:233601"/>
    </reaction>
</comment>
<evidence type="ECO:0000256" key="4">
    <source>
        <dbReference type="ARBA" id="ARBA00022801"/>
    </source>
</evidence>
<evidence type="ECO:0000256" key="3">
    <source>
        <dbReference type="ARBA" id="ARBA00022729"/>
    </source>
</evidence>
<evidence type="ECO:0000313" key="10">
    <source>
        <dbReference type="EnsemblMetazoa" id="SMAR001146-PA"/>
    </source>
</evidence>
<dbReference type="EnsemblMetazoa" id="SMAR001146-RA">
    <property type="protein sequence ID" value="SMAR001146-PA"/>
    <property type="gene ID" value="SMAR001146"/>
</dbReference>
<dbReference type="Gene3D" id="3.40.50.1820">
    <property type="entry name" value="alpha/beta hydrolase"/>
    <property type="match status" value="2"/>
</dbReference>
<comment type="function">
    <text evidence="9">Catalyzes the cleavage of thioester bonds from S-palmitoyl-CoA or S-palmitoyl-N-acetylcysteamine (unbranched structures) but does not have activity against palmitoylcysteine or palmitoylated proteins, branched structures or bulky head groups. Conversely, hydrolyzes both long and short chain fatty acyl-CoA substrate.</text>
</comment>
<dbReference type="SUPFAM" id="SSF53474">
    <property type="entry name" value="alpha/beta-Hydrolases"/>
    <property type="match status" value="1"/>
</dbReference>
<protein>
    <recommendedName>
        <fullName evidence="7">palmitoyl-CoA hydrolase</fullName>
        <ecNumber evidence="7">3.1.2.2</ecNumber>
    </recommendedName>
</protein>
<dbReference type="PhylomeDB" id="T1IJS0"/>
<evidence type="ECO:0000256" key="6">
    <source>
        <dbReference type="ARBA" id="ARBA00023228"/>
    </source>
</evidence>
<dbReference type="GO" id="GO:0016790">
    <property type="term" value="F:thiolester hydrolase activity"/>
    <property type="evidence" value="ECO:0007669"/>
    <property type="project" value="TreeGrafter"/>
</dbReference>
<evidence type="ECO:0000256" key="5">
    <source>
        <dbReference type="ARBA" id="ARBA00023180"/>
    </source>
</evidence>
<comment type="subcellular location">
    <subcellularLocation>
        <location evidence="1">Lysosome</location>
    </subcellularLocation>
</comment>
<comment type="similarity">
    <text evidence="2">Belongs to the palmitoyl-protein thioesterase family.</text>
</comment>
<dbReference type="Proteomes" id="UP000014500">
    <property type="component" value="Unassembled WGS sequence"/>
</dbReference>
<dbReference type="EMBL" id="JH430339">
    <property type="status" value="NOT_ANNOTATED_CDS"/>
    <property type="molecule type" value="Genomic_DNA"/>
</dbReference>
<proteinExistence type="inferred from homology"/>
<dbReference type="EC" id="3.1.2.2" evidence="7"/>
<sequence>MDFLADNIRKAHPGTRVEVLDALHGYQSLQPLWVQVVKFGQLLLDLVSETNSNIHLIGYSQGNLLKIKIDFKIYTDYLRLLFPHFMKDNLFRLFYSSFGQKFSVANYWKDPHHIDLYLNYSSYLAIINNETANPQSFVFKDNFLKLKQLVLIGGSDDGVITPWQSSHFGYYNASENITEMADQEVNNRVYIKDSFGLKTLHSRNAISTYSVPGVYHLNWHKNITIFYKYILPHLT</sequence>
<reference evidence="10" key="2">
    <citation type="submission" date="2015-02" db="UniProtKB">
        <authorList>
            <consortium name="EnsemblMetazoa"/>
        </authorList>
    </citation>
    <scope>IDENTIFICATION</scope>
</reference>
<reference evidence="11" key="1">
    <citation type="submission" date="2011-05" db="EMBL/GenBank/DDBJ databases">
        <authorList>
            <person name="Richards S.R."/>
            <person name="Qu J."/>
            <person name="Jiang H."/>
            <person name="Jhangiani S.N."/>
            <person name="Agravi P."/>
            <person name="Goodspeed R."/>
            <person name="Gross S."/>
            <person name="Mandapat C."/>
            <person name="Jackson L."/>
            <person name="Mathew T."/>
            <person name="Pu L."/>
            <person name="Thornton R."/>
            <person name="Saada N."/>
            <person name="Wilczek-Boney K.B."/>
            <person name="Lee S."/>
            <person name="Kovar C."/>
            <person name="Wu Y."/>
            <person name="Scherer S.E."/>
            <person name="Worley K.C."/>
            <person name="Muzny D.M."/>
            <person name="Gibbs R."/>
        </authorList>
    </citation>
    <scope>NUCLEOTIDE SEQUENCE</scope>
    <source>
        <strain evidence="11">Brora</strain>
    </source>
</reference>
<keyword evidence="5" id="KW-0325">Glycoprotein</keyword>